<dbReference type="EC" id="2.7.7.49" evidence="3"/>
<evidence type="ECO:0000259" key="2">
    <source>
        <dbReference type="Pfam" id="PF07727"/>
    </source>
</evidence>
<feature type="region of interest" description="Disordered" evidence="1">
    <location>
        <begin position="1"/>
        <end position="54"/>
    </location>
</feature>
<dbReference type="EMBL" id="PSQE01000002">
    <property type="protein sequence ID" value="RHN73806.1"/>
    <property type="molecule type" value="Genomic_DNA"/>
</dbReference>
<dbReference type="InterPro" id="IPR043502">
    <property type="entry name" value="DNA/RNA_pol_sf"/>
</dbReference>
<name>A0A396J6J7_MEDTR</name>
<dbReference type="PANTHER" id="PTHR11439:SF470">
    <property type="entry name" value="CYSTEINE-RICH RLK (RECEPTOR-LIKE PROTEIN KINASE) 8"/>
    <property type="match status" value="1"/>
</dbReference>
<feature type="domain" description="Reverse transcriptase Ty1/copia-type" evidence="2">
    <location>
        <begin position="129"/>
        <end position="370"/>
    </location>
</feature>
<sequence length="617" mass="69899">MNLNISTTPELDHHIHINPLPDDHIHEPEPTIESEPQDQAHRKSTRPHHKPKHLSDYICSLSNNSVSQGSSGSLYPITHFHSLSNISASHQKFALAITDVSEPSSYKEASTQECWVKAMETELNALKQNKTWILIDTPPNIKPIGSKWVYKVKHRADGTIERYKARLVAKGYNQVEGLDFFETFSPVAKITTIRTLLALASINSWHLHQLDVNNAFLHGDLQEEVYMSVPQGVQCSKPNQVCKLLKSLYGLKQASRKWYEKLTGFLITQGYKQSNSDHSLFTLHTDTDFTALLVYVDDVILAGTSMNEIDRIKFMLDSQFKIKDLGKLKYFLGIEVAHSKTGISICQRKYCLDLLKDTGLLGSKPLPTPLDPSIKLHQDTSKPFTDILSYRRLVGKLIYLTTTRPDIAFVTQQLSQFLTAPTTTHYESACRVVRYLKGSPGHGLMFRRDANLQLLGFTDADWAGCVDTRRSTSGYCFFLGTSLISWRAKKQHTVSRSSSEAEYRALSFASCELQWLLYLLQDLRVKCSKPPVLYCDNQSAIHIAGNPVFHERTKHLEIDCHFVREKLQQGIFKLLPVKSQAQLADFFTKPLAPKNFHSFTSKLNMLDLYHAKLEGGC</sequence>
<dbReference type="Gramene" id="rna9674">
    <property type="protein sequence ID" value="RHN73806.1"/>
    <property type="gene ID" value="gene9674"/>
</dbReference>
<evidence type="ECO:0000256" key="1">
    <source>
        <dbReference type="SAM" id="MobiDB-lite"/>
    </source>
</evidence>
<keyword evidence="3" id="KW-0695">RNA-directed DNA polymerase</keyword>
<dbReference type="AlphaFoldDB" id="A0A396J6J7"/>
<dbReference type="GO" id="GO:0003964">
    <property type="term" value="F:RNA-directed DNA polymerase activity"/>
    <property type="evidence" value="ECO:0007669"/>
    <property type="project" value="UniProtKB-KW"/>
</dbReference>
<keyword evidence="3" id="KW-0548">Nucleotidyltransferase</keyword>
<keyword evidence="3" id="KW-0808">Transferase</keyword>
<dbReference type="SUPFAM" id="SSF56672">
    <property type="entry name" value="DNA/RNA polymerases"/>
    <property type="match status" value="1"/>
</dbReference>
<dbReference type="Pfam" id="PF07727">
    <property type="entry name" value="RVT_2"/>
    <property type="match status" value="1"/>
</dbReference>
<dbReference type="Proteomes" id="UP000265566">
    <property type="component" value="Chromosome 2"/>
</dbReference>
<feature type="compositionally biased region" description="Basic residues" evidence="1">
    <location>
        <begin position="42"/>
        <end position="52"/>
    </location>
</feature>
<proteinExistence type="predicted"/>
<reference evidence="3" key="1">
    <citation type="journal article" date="2018" name="Nat. Plants">
        <title>Whole-genome landscape of Medicago truncatula symbiotic genes.</title>
        <authorList>
            <person name="Pecrix Y."/>
            <person name="Gamas P."/>
            <person name="Carrere S."/>
        </authorList>
    </citation>
    <scope>NUCLEOTIDE SEQUENCE</scope>
    <source>
        <tissue evidence="3">Leaves</tissue>
    </source>
</reference>
<gene>
    <name evidence="3" type="ORF">MtrunA17_Chr2g0302511</name>
</gene>
<protein>
    <submittedName>
        <fullName evidence="3">Putative RNA-directed DNA polymerase</fullName>
        <ecNumber evidence="3">2.7.7.49</ecNumber>
    </submittedName>
</protein>
<comment type="caution">
    <text evidence="3">The sequence shown here is derived from an EMBL/GenBank/DDBJ whole genome shotgun (WGS) entry which is preliminary data.</text>
</comment>
<dbReference type="InterPro" id="IPR013103">
    <property type="entry name" value="RVT_2"/>
</dbReference>
<dbReference type="CDD" id="cd09272">
    <property type="entry name" value="RNase_HI_RT_Ty1"/>
    <property type="match status" value="1"/>
</dbReference>
<accession>A0A396J6J7</accession>
<organism evidence="3">
    <name type="scientific">Medicago truncatula</name>
    <name type="common">Barrel medic</name>
    <name type="synonym">Medicago tribuloides</name>
    <dbReference type="NCBI Taxonomy" id="3880"/>
    <lineage>
        <taxon>Eukaryota</taxon>
        <taxon>Viridiplantae</taxon>
        <taxon>Streptophyta</taxon>
        <taxon>Embryophyta</taxon>
        <taxon>Tracheophyta</taxon>
        <taxon>Spermatophyta</taxon>
        <taxon>Magnoliopsida</taxon>
        <taxon>eudicotyledons</taxon>
        <taxon>Gunneridae</taxon>
        <taxon>Pentapetalae</taxon>
        <taxon>rosids</taxon>
        <taxon>fabids</taxon>
        <taxon>Fabales</taxon>
        <taxon>Fabaceae</taxon>
        <taxon>Papilionoideae</taxon>
        <taxon>50 kb inversion clade</taxon>
        <taxon>NPAAA clade</taxon>
        <taxon>Hologalegina</taxon>
        <taxon>IRL clade</taxon>
        <taxon>Trifolieae</taxon>
        <taxon>Medicago</taxon>
    </lineage>
</organism>
<dbReference type="PANTHER" id="PTHR11439">
    <property type="entry name" value="GAG-POL-RELATED RETROTRANSPOSON"/>
    <property type="match status" value="1"/>
</dbReference>
<feature type="compositionally biased region" description="Basic and acidic residues" evidence="1">
    <location>
        <begin position="10"/>
        <end position="29"/>
    </location>
</feature>
<evidence type="ECO:0000313" key="3">
    <source>
        <dbReference type="EMBL" id="RHN73806.1"/>
    </source>
</evidence>